<name>A0A2T2Y8C0_9ENTR</name>
<feature type="compositionally biased region" description="Gly residues" evidence="1">
    <location>
        <begin position="143"/>
        <end position="158"/>
    </location>
</feature>
<organism evidence="3 4">
    <name type="scientific">Kluyvera genomosp. 2</name>
    <dbReference type="NCBI Taxonomy" id="2774054"/>
    <lineage>
        <taxon>Bacteria</taxon>
        <taxon>Pseudomonadati</taxon>
        <taxon>Pseudomonadota</taxon>
        <taxon>Gammaproteobacteria</taxon>
        <taxon>Enterobacterales</taxon>
        <taxon>Enterobacteriaceae</taxon>
        <taxon>Kluyvera</taxon>
    </lineage>
</organism>
<feature type="signal peptide" evidence="2">
    <location>
        <begin position="1"/>
        <end position="18"/>
    </location>
</feature>
<evidence type="ECO:0000256" key="1">
    <source>
        <dbReference type="SAM" id="MobiDB-lite"/>
    </source>
</evidence>
<proteinExistence type="predicted"/>
<sequence length="189" mass="19514">MVKKLIVVLSFISASVSATVDFSHSEVVNEAQDGSYSVKMSDGSVWRGVTESELTAQQIKGYQMQQALLHAQQVNHYGVKGHLNLTPQINPGTINVAVSSLHSEALIQTPNGIVKAGSLPPDAQVAVPFNGAFNQPLRRGGDHGGMNSGVEHGTGNGGNNAANSTSAHGLGGDNHIGGGAAQSGSRGHW</sequence>
<accession>A0A2T2Y8C0</accession>
<evidence type="ECO:0000313" key="3">
    <source>
        <dbReference type="EMBL" id="PSR48780.1"/>
    </source>
</evidence>
<gene>
    <name evidence="3" type="ORF">C8256_01950</name>
</gene>
<feature type="compositionally biased region" description="Gly residues" evidence="1">
    <location>
        <begin position="169"/>
        <end position="181"/>
    </location>
</feature>
<evidence type="ECO:0008006" key="5">
    <source>
        <dbReference type="Google" id="ProtNLM"/>
    </source>
</evidence>
<reference evidence="3 4" key="1">
    <citation type="submission" date="2018-03" db="EMBL/GenBank/DDBJ databases">
        <title>First report of an OXA-48+CTX-M-M-producing Kluyvera ascorbata clone recovered from patients admitted in a University Hospital in Madrid, Spain.</title>
        <authorList>
            <person name="Hernandez-Garcia M."/>
            <person name="Leon-Sampedro R."/>
            <person name="Perez-Viso B."/>
            <person name="Morosini M.I."/>
            <person name="Lopez-Fresnena N."/>
            <person name="Coque T.M."/>
            <person name="Bonten M."/>
            <person name="Malhotra-Kumar S."/>
            <person name="Ruiz-Garbajosa P."/>
            <person name="Canton R."/>
        </authorList>
    </citation>
    <scope>NUCLEOTIDE SEQUENCE [LARGE SCALE GENOMIC DNA]</scope>
    <source>
        <strain evidence="3 4">KA2</strain>
    </source>
</reference>
<feature type="chain" id="PRO_5015424058" description="Adhesin" evidence="2">
    <location>
        <begin position="19"/>
        <end position="189"/>
    </location>
</feature>
<dbReference type="AlphaFoldDB" id="A0A2T2Y8C0"/>
<keyword evidence="4" id="KW-1185">Reference proteome</keyword>
<dbReference type="Proteomes" id="UP000240892">
    <property type="component" value="Unassembled WGS sequence"/>
</dbReference>
<evidence type="ECO:0000256" key="2">
    <source>
        <dbReference type="SAM" id="SignalP"/>
    </source>
</evidence>
<protein>
    <recommendedName>
        <fullName evidence="5">Adhesin</fullName>
    </recommendedName>
</protein>
<feature type="region of interest" description="Disordered" evidence="1">
    <location>
        <begin position="134"/>
        <end position="189"/>
    </location>
</feature>
<dbReference type="EMBL" id="PYHO01000001">
    <property type="protein sequence ID" value="PSR48780.1"/>
    <property type="molecule type" value="Genomic_DNA"/>
</dbReference>
<feature type="compositionally biased region" description="Low complexity" evidence="1">
    <location>
        <begin position="159"/>
        <end position="168"/>
    </location>
</feature>
<evidence type="ECO:0000313" key="4">
    <source>
        <dbReference type="Proteomes" id="UP000240892"/>
    </source>
</evidence>
<comment type="caution">
    <text evidence="3">The sequence shown here is derived from an EMBL/GenBank/DDBJ whole genome shotgun (WGS) entry which is preliminary data.</text>
</comment>
<keyword evidence="2" id="KW-0732">Signal</keyword>